<dbReference type="PANTHER" id="PTHR34605">
    <property type="entry name" value="PHAGE_INTEGRASE DOMAIN-CONTAINING PROTEIN"/>
    <property type="match status" value="1"/>
</dbReference>
<evidence type="ECO:0000313" key="6">
    <source>
        <dbReference type="Proteomes" id="UP001216674"/>
    </source>
</evidence>
<gene>
    <name evidence="5" type="ORF">P3W85_23565</name>
</gene>
<accession>A0ABT6ATF2</accession>
<evidence type="ECO:0000256" key="1">
    <source>
        <dbReference type="ARBA" id="ARBA00023125"/>
    </source>
</evidence>
<dbReference type="PROSITE" id="PS51898">
    <property type="entry name" value="TYR_RECOMBINASE"/>
    <property type="match status" value="1"/>
</dbReference>
<dbReference type="CDD" id="cd00799">
    <property type="entry name" value="INT_Cre_C"/>
    <property type="match status" value="1"/>
</dbReference>
<feature type="domain" description="Tyr recombinase" evidence="4">
    <location>
        <begin position="127"/>
        <end position="323"/>
    </location>
</feature>
<proteinExistence type="predicted"/>
<feature type="region of interest" description="Disordered" evidence="3">
    <location>
        <begin position="1"/>
        <end position="29"/>
    </location>
</feature>
<evidence type="ECO:0000259" key="4">
    <source>
        <dbReference type="PROSITE" id="PS51898"/>
    </source>
</evidence>
<evidence type="ECO:0000256" key="2">
    <source>
        <dbReference type="ARBA" id="ARBA00023172"/>
    </source>
</evidence>
<dbReference type="SUPFAM" id="SSF47823">
    <property type="entry name" value="lambda integrase-like, N-terminal domain"/>
    <property type="match status" value="1"/>
</dbReference>
<dbReference type="Pfam" id="PF00589">
    <property type="entry name" value="Phage_integrase"/>
    <property type="match status" value="1"/>
</dbReference>
<dbReference type="InterPro" id="IPR010998">
    <property type="entry name" value="Integrase_recombinase_N"/>
</dbReference>
<dbReference type="RefSeq" id="WP_276266557.1">
    <property type="nucleotide sequence ID" value="NZ_JARJLM010000393.1"/>
</dbReference>
<dbReference type="EMBL" id="JARJLM010000393">
    <property type="protein sequence ID" value="MDF3835904.1"/>
    <property type="molecule type" value="Genomic_DNA"/>
</dbReference>
<dbReference type="SUPFAM" id="SSF56349">
    <property type="entry name" value="DNA breaking-rejoining enzymes"/>
    <property type="match status" value="1"/>
</dbReference>
<dbReference type="InterPro" id="IPR002104">
    <property type="entry name" value="Integrase_catalytic"/>
</dbReference>
<dbReference type="InterPro" id="IPR011010">
    <property type="entry name" value="DNA_brk_join_enz"/>
</dbReference>
<dbReference type="InterPro" id="IPR013762">
    <property type="entry name" value="Integrase-like_cat_sf"/>
</dbReference>
<protein>
    <submittedName>
        <fullName evidence="5">Site-specific integrase</fullName>
    </submittedName>
</protein>
<dbReference type="Gene3D" id="1.10.150.130">
    <property type="match status" value="1"/>
</dbReference>
<dbReference type="Gene3D" id="1.10.443.10">
    <property type="entry name" value="Intergrase catalytic core"/>
    <property type="match status" value="1"/>
</dbReference>
<dbReference type="InterPro" id="IPR052925">
    <property type="entry name" value="Phage_Integrase-like_Recomb"/>
</dbReference>
<dbReference type="Proteomes" id="UP001216674">
    <property type="component" value="Unassembled WGS sequence"/>
</dbReference>
<feature type="compositionally biased region" description="Polar residues" evidence="3">
    <location>
        <begin position="18"/>
        <end position="29"/>
    </location>
</feature>
<reference evidence="5 6" key="1">
    <citation type="submission" date="2023-03" db="EMBL/GenBank/DDBJ databases">
        <title>Draft assemblies of triclosan tolerant bacteria isolated from returned activated sludge.</title>
        <authorList>
            <person name="Van Hamelsveld S."/>
        </authorList>
    </citation>
    <scope>NUCLEOTIDE SEQUENCE [LARGE SCALE GENOMIC DNA]</scope>
    <source>
        <strain evidence="5 6">GW210010_S58</strain>
    </source>
</reference>
<evidence type="ECO:0000256" key="3">
    <source>
        <dbReference type="SAM" id="MobiDB-lite"/>
    </source>
</evidence>
<keyword evidence="6" id="KW-1185">Reference proteome</keyword>
<name>A0ABT6ATF2_9BURK</name>
<evidence type="ECO:0000313" key="5">
    <source>
        <dbReference type="EMBL" id="MDF3835904.1"/>
    </source>
</evidence>
<organism evidence="5 6">
    <name type="scientific">Cupriavidus basilensis</name>
    <dbReference type="NCBI Taxonomy" id="68895"/>
    <lineage>
        <taxon>Bacteria</taxon>
        <taxon>Pseudomonadati</taxon>
        <taxon>Pseudomonadota</taxon>
        <taxon>Betaproteobacteria</taxon>
        <taxon>Burkholderiales</taxon>
        <taxon>Burkholderiaceae</taxon>
        <taxon>Cupriavidus</taxon>
    </lineage>
</organism>
<comment type="caution">
    <text evidence="5">The sequence shown here is derived from an EMBL/GenBank/DDBJ whole genome shotgun (WGS) entry which is preliminary data.</text>
</comment>
<keyword evidence="2" id="KW-0233">DNA recombination</keyword>
<sequence>MKNDTKLGGATLAHAQPTPGQSNGATRRQSLSVDGYVAAARSAATQRGYAADVRHFQSKGGRIPAAPQQLAAYIAELAATLAVATIERRLIAIHRAHVDKGLDSPARDALVKQTMAGVRRTLGTRQRQAKALVKDDLLEMLVMVDKRKPMQAARDRALLLVGFAGAFRRSELVAIRCEDITEHANGLEVLIRRSKTDQAGAGRTVFIPHARGTRCPVKALWQWLELAEITSGWVFRAVSRHDKVGCTALSAQSVALIVKVAAKRAGGDPTVVSGHSLRAGYVTTAAEAGLQPHQIKEQTGHRSDAMLARYIRPVANRKTPSLL</sequence>
<keyword evidence="1" id="KW-0238">DNA-binding</keyword>
<dbReference type="PANTHER" id="PTHR34605:SF4">
    <property type="entry name" value="DNA ADENINE METHYLTRANSFERASE"/>
    <property type="match status" value="1"/>
</dbReference>